<evidence type="ECO:0000313" key="2">
    <source>
        <dbReference type="Proteomes" id="UP000246538"/>
    </source>
</evidence>
<dbReference type="Pfam" id="PF11247">
    <property type="entry name" value="Phage_T7_55"/>
    <property type="match status" value="1"/>
</dbReference>
<dbReference type="KEGG" id="vg:54991641"/>
<dbReference type="RefSeq" id="YP_009801132.1">
    <property type="nucleotide sequence ID" value="NC_047964.1"/>
</dbReference>
<dbReference type="GeneID" id="54991641"/>
<name>A0A2S1GTD0_9CAUD</name>
<dbReference type="InterPro" id="IPR022611">
    <property type="entry name" value="Phage_T7_5.5"/>
</dbReference>
<evidence type="ECO:0008006" key="3">
    <source>
        <dbReference type="Google" id="ProtNLM"/>
    </source>
</evidence>
<organism evidence="1 2">
    <name type="scientific">Dickeya phage Ninurta</name>
    <dbReference type="NCBI Taxonomy" id="2163631"/>
    <lineage>
        <taxon>Viruses</taxon>
        <taxon>Duplodnaviria</taxon>
        <taxon>Heunggongvirae</taxon>
        <taxon>Uroviricota</taxon>
        <taxon>Caudoviricetes</taxon>
        <taxon>Autographivirales</taxon>
        <taxon>Autotranscriptaviridae</taxon>
        <taxon>Studiervirinae</taxon>
        <taxon>Ningirsuvirus</taxon>
        <taxon>Ningirsuvirus ninurta</taxon>
    </lineage>
</organism>
<proteinExistence type="predicted"/>
<protein>
    <recommendedName>
        <fullName evidence="3">HNS binding protein</fullName>
    </recommendedName>
</protein>
<evidence type="ECO:0000313" key="1">
    <source>
        <dbReference type="EMBL" id="AWD92643.1"/>
    </source>
</evidence>
<keyword evidence="2" id="KW-1185">Reference proteome</keyword>
<accession>A0A2S1GTD0</accession>
<reference evidence="2" key="1">
    <citation type="submission" date="2018-03" db="EMBL/GenBank/DDBJ databases">
        <title>Phage therapy in agriculture - a green tech approach to combat plant pathogenic bacteria.</title>
        <authorList>
            <person name="Carstens A.B."/>
            <person name="Djurhuus A.M."/>
            <person name="Hansen L.H."/>
        </authorList>
    </citation>
    <scope>NUCLEOTIDE SEQUENCE [LARGE SCALE GENOMIC DNA]</scope>
</reference>
<sequence length="104" mass="11682">MAITQKHKVEFMVTAVLPSDVEQELAQDLVKLAKAVMNGETHFKGHPIDGRQKHMLTVFVTEGMEGVAAFLIRQAMREAIKEMREEYADGDCFKFSPASVRKVS</sequence>
<dbReference type="EMBL" id="MH059639">
    <property type="protein sequence ID" value="AWD92643.1"/>
    <property type="molecule type" value="Genomic_DNA"/>
</dbReference>
<dbReference type="Proteomes" id="UP000246538">
    <property type="component" value="Segment"/>
</dbReference>